<keyword evidence="2" id="KW-1185">Reference proteome</keyword>
<dbReference type="Proteomes" id="UP001055439">
    <property type="component" value="Chromosome 5"/>
</dbReference>
<gene>
    <name evidence="1" type="ORF">MUK42_11705</name>
</gene>
<evidence type="ECO:0000313" key="1">
    <source>
        <dbReference type="EMBL" id="URE03185.1"/>
    </source>
</evidence>
<protein>
    <submittedName>
        <fullName evidence="1">Uncharacterized protein</fullName>
    </submittedName>
</protein>
<dbReference type="EMBL" id="CP097507">
    <property type="protein sequence ID" value="URE03185.1"/>
    <property type="molecule type" value="Genomic_DNA"/>
</dbReference>
<organism evidence="1 2">
    <name type="scientific">Musa troglodytarum</name>
    <name type="common">fe'i banana</name>
    <dbReference type="NCBI Taxonomy" id="320322"/>
    <lineage>
        <taxon>Eukaryota</taxon>
        <taxon>Viridiplantae</taxon>
        <taxon>Streptophyta</taxon>
        <taxon>Embryophyta</taxon>
        <taxon>Tracheophyta</taxon>
        <taxon>Spermatophyta</taxon>
        <taxon>Magnoliopsida</taxon>
        <taxon>Liliopsida</taxon>
        <taxon>Zingiberales</taxon>
        <taxon>Musaceae</taxon>
        <taxon>Musa</taxon>
    </lineage>
</organism>
<proteinExistence type="predicted"/>
<dbReference type="AlphaFoldDB" id="A0A9E7K4Q3"/>
<sequence length="122" mass="13870">MGSKQKHEHFQIPMHDLAVKSCIGHMQYIQDNWIAKVYITPDGALSQQRMERHTPRDGFLPTADGDNPYRTPNSGWSGIPHPPKWGHVPPNNGWRNCLTITSDGPLIPEENRHTCSRQGYIC</sequence>
<name>A0A9E7K4Q3_9LILI</name>
<reference evidence="1" key="1">
    <citation type="submission" date="2022-05" db="EMBL/GenBank/DDBJ databases">
        <title>The Musa troglodytarum L. genome provides insights into the mechanism of non-climacteric behaviour and enrichment of carotenoids.</title>
        <authorList>
            <person name="Wang J."/>
        </authorList>
    </citation>
    <scope>NUCLEOTIDE SEQUENCE</scope>
    <source>
        <tissue evidence="1">Leaf</tissue>
    </source>
</reference>
<evidence type="ECO:0000313" key="2">
    <source>
        <dbReference type="Proteomes" id="UP001055439"/>
    </source>
</evidence>
<accession>A0A9E7K4Q3</accession>